<proteinExistence type="predicted"/>
<accession>A0ABS2RKX2</accession>
<dbReference type="EMBL" id="JAFBCF010000001">
    <property type="protein sequence ID" value="MBM7799664.1"/>
    <property type="molecule type" value="Genomic_DNA"/>
</dbReference>
<dbReference type="Proteomes" id="UP000704762">
    <property type="component" value="Unassembled WGS sequence"/>
</dbReference>
<evidence type="ECO:0000313" key="3">
    <source>
        <dbReference type="Proteomes" id="UP000704762"/>
    </source>
</evidence>
<keyword evidence="1" id="KW-1133">Transmembrane helix</keyword>
<dbReference type="InterPro" id="IPR045931">
    <property type="entry name" value="DUF6350"/>
</dbReference>
<keyword evidence="1" id="KW-0812">Transmembrane</keyword>
<feature type="transmembrane region" description="Helical" evidence="1">
    <location>
        <begin position="343"/>
        <end position="363"/>
    </location>
</feature>
<protein>
    <submittedName>
        <fullName evidence="2">Uncharacterized protein</fullName>
    </submittedName>
</protein>
<feature type="transmembrane region" description="Helical" evidence="1">
    <location>
        <begin position="38"/>
        <end position="69"/>
    </location>
</feature>
<feature type="transmembrane region" description="Helical" evidence="1">
    <location>
        <begin position="75"/>
        <end position="96"/>
    </location>
</feature>
<sequence>MASLLSPRRGSSDIHLTATVPLQEVLQPRPEEPVEPPFGWALVSVVGGLSAAAFGWVLVAGLAVVGWLAADTGSLPSALAVGTQLWLLANGGGAHLGGLRPTLVPLGVTAVFAVMLSRFAAVAGRQASGDQVRPIRAWSRIVAIMTSVYTVAVGVVALLAGGPGQAGRAAVGALLISAIASAWGSHRALELRPAELLPAWGRSVPVAVAGAMLTMVLAGSAALVAALVANFSRVEQLGTVLQTGVAGGIALLALQLAFAPNAVLWAASYALGAGFSVGDGSLVSPTSTDLGVLPGLPILGALPAEGPGDDRYFWWLAAGVLAGAVAALLVMRGRPSARFDETSLVGGLAGALSGLAFVALAWAAGGDLGSGRLSDLGPRLGPLLVMAVTLMGLSGMVAGLLLGLVRRRRSPR</sequence>
<dbReference type="Pfam" id="PF19877">
    <property type="entry name" value="DUF6350"/>
    <property type="match status" value="1"/>
</dbReference>
<feature type="transmembrane region" description="Helical" evidence="1">
    <location>
        <begin position="103"/>
        <end position="121"/>
    </location>
</feature>
<comment type="caution">
    <text evidence="2">The sequence shown here is derived from an EMBL/GenBank/DDBJ whole genome shotgun (WGS) entry which is preliminary data.</text>
</comment>
<evidence type="ECO:0000313" key="2">
    <source>
        <dbReference type="EMBL" id="MBM7799664.1"/>
    </source>
</evidence>
<feature type="transmembrane region" description="Helical" evidence="1">
    <location>
        <begin position="206"/>
        <end position="228"/>
    </location>
</feature>
<feature type="transmembrane region" description="Helical" evidence="1">
    <location>
        <begin position="383"/>
        <end position="405"/>
    </location>
</feature>
<name>A0ABS2RKX2_9ACTN</name>
<evidence type="ECO:0000256" key="1">
    <source>
        <dbReference type="SAM" id="Phobius"/>
    </source>
</evidence>
<feature type="transmembrane region" description="Helical" evidence="1">
    <location>
        <begin position="312"/>
        <end position="331"/>
    </location>
</feature>
<dbReference type="RefSeq" id="WP_204918568.1">
    <property type="nucleotide sequence ID" value="NZ_BAAAQP010000003.1"/>
</dbReference>
<feature type="transmembrane region" description="Helical" evidence="1">
    <location>
        <begin position="240"/>
        <end position="259"/>
    </location>
</feature>
<reference evidence="2 3" key="1">
    <citation type="submission" date="2021-01" db="EMBL/GenBank/DDBJ databases">
        <title>Sequencing the genomes of 1000 actinobacteria strains.</title>
        <authorList>
            <person name="Klenk H.-P."/>
        </authorList>
    </citation>
    <scope>NUCLEOTIDE SEQUENCE [LARGE SCALE GENOMIC DNA]</scope>
    <source>
        <strain evidence="2 3">DSM 18662</strain>
    </source>
</reference>
<gene>
    <name evidence="2" type="ORF">JOE57_002585</name>
</gene>
<keyword evidence="1" id="KW-0472">Membrane</keyword>
<feature type="transmembrane region" description="Helical" evidence="1">
    <location>
        <begin position="141"/>
        <end position="162"/>
    </location>
</feature>
<organism evidence="2 3">
    <name type="scientific">Microlunatus panaciterrae</name>
    <dbReference type="NCBI Taxonomy" id="400768"/>
    <lineage>
        <taxon>Bacteria</taxon>
        <taxon>Bacillati</taxon>
        <taxon>Actinomycetota</taxon>
        <taxon>Actinomycetes</taxon>
        <taxon>Propionibacteriales</taxon>
        <taxon>Propionibacteriaceae</taxon>
        <taxon>Microlunatus</taxon>
    </lineage>
</organism>
<keyword evidence="3" id="KW-1185">Reference proteome</keyword>